<reference evidence="6" key="2">
    <citation type="submission" date="2021-04" db="EMBL/GenBank/DDBJ databases">
        <authorList>
            <person name="Gilroy R."/>
        </authorList>
    </citation>
    <scope>NUCLEOTIDE SEQUENCE</scope>
    <source>
        <strain evidence="6">ChiHecec2B26-12326</strain>
    </source>
</reference>
<proteinExistence type="inferred from homology"/>
<dbReference type="Gene3D" id="3.40.190.80">
    <property type="match status" value="1"/>
</dbReference>
<feature type="binding site" evidence="4">
    <location>
        <position position="120"/>
    </location>
    <ligand>
        <name>Mg(2+)</name>
        <dbReference type="ChEBI" id="CHEBI:18420"/>
        <label>1</label>
    </ligand>
</feature>
<feature type="binding site" evidence="4">
    <location>
        <position position="100"/>
    </location>
    <ligand>
        <name>substrate</name>
    </ligand>
</feature>
<dbReference type="AlphaFoldDB" id="A0A9D2BNP7"/>
<sequence>MSVADWSLTRRFPNGRIRIKSGYFNFERLYKKVSYENFLYIAIRAALDAGKRIMDIYDDPASDFGIERKADNSPLTKADKAAHSLIAAALSATPFPTLSEEGRDIPYAERSAWETLWIVDPLDGTKEFIKRNGEFTVNIALVDKGVPVLGVIYVPVRKELYFAAQSVGAYKLAGVEYDPQPSMDEMRRRAMRLPLASGHQGIVVVASRSHQTEETTAFIEGLRKQGKPVTLISSGSSLKICLVAEGSADIYPRFAPTMEWDTAAGHAIARAAGCDIYHVDQKTPLRYNKEDLHNPWFVAR</sequence>
<accession>A0A9D2BNP7</accession>
<dbReference type="FunFam" id="3.40.190.80:FF:000005">
    <property type="entry name" value="3'(2'),5'-bisphosphate nucleotidase CysQ"/>
    <property type="match status" value="1"/>
</dbReference>
<evidence type="ECO:0000256" key="1">
    <source>
        <dbReference type="ARBA" id="ARBA00001625"/>
    </source>
</evidence>
<comment type="similarity">
    <text evidence="4">Belongs to the inositol monophosphatase superfamily. CysQ family.</text>
</comment>
<dbReference type="InterPro" id="IPR050725">
    <property type="entry name" value="CysQ/Inositol_MonoPase"/>
</dbReference>
<dbReference type="Pfam" id="PF00459">
    <property type="entry name" value="Inositol_P"/>
    <property type="match status" value="1"/>
</dbReference>
<comment type="subcellular location">
    <subcellularLocation>
        <location evidence="4">Cell membrane</location>
        <topology evidence="4">Peripheral membrane protein</topology>
        <orientation evidence="4">Cytoplasmic side</orientation>
    </subcellularLocation>
</comment>
<comment type="caution">
    <text evidence="6">The sequence shown here is derived from an EMBL/GenBank/DDBJ whole genome shotgun (WGS) entry which is preliminary data.</text>
</comment>
<feature type="binding site" evidence="5">
    <location>
        <position position="261"/>
    </location>
    <ligand>
        <name>Mg(2+)</name>
        <dbReference type="ChEBI" id="CHEBI:18420"/>
        <label>1</label>
        <note>catalytic</note>
    </ligand>
</feature>
<feature type="binding site" evidence="4">
    <location>
        <position position="261"/>
    </location>
    <ligand>
        <name>substrate</name>
    </ligand>
</feature>
<comment type="catalytic activity">
    <reaction evidence="1 4">
        <text>adenosine 3',5'-bisphosphate + H2O = AMP + phosphate</text>
        <dbReference type="Rhea" id="RHEA:10040"/>
        <dbReference type="ChEBI" id="CHEBI:15377"/>
        <dbReference type="ChEBI" id="CHEBI:43474"/>
        <dbReference type="ChEBI" id="CHEBI:58343"/>
        <dbReference type="ChEBI" id="CHEBI:456215"/>
        <dbReference type="EC" id="3.1.3.7"/>
    </reaction>
</comment>
<dbReference type="InterPro" id="IPR020583">
    <property type="entry name" value="Inositol_monoP_metal-BS"/>
</dbReference>
<feature type="binding site" evidence="4">
    <location>
        <position position="122"/>
    </location>
    <ligand>
        <name>Mg(2+)</name>
        <dbReference type="ChEBI" id="CHEBI:18420"/>
        <label>1</label>
    </ligand>
</feature>
<organism evidence="6 7">
    <name type="scientific">Candidatus Parabacteroides intestinigallinarum</name>
    <dbReference type="NCBI Taxonomy" id="2838722"/>
    <lineage>
        <taxon>Bacteria</taxon>
        <taxon>Pseudomonadati</taxon>
        <taxon>Bacteroidota</taxon>
        <taxon>Bacteroidia</taxon>
        <taxon>Bacteroidales</taxon>
        <taxon>Tannerellaceae</taxon>
        <taxon>Parabacteroides</taxon>
    </lineage>
</organism>
<comment type="function">
    <text evidence="4">Converts adenosine-3',5'-bisphosphate (PAP) to AMP.</text>
</comment>
<dbReference type="Proteomes" id="UP000823847">
    <property type="component" value="Unassembled WGS sequence"/>
</dbReference>
<dbReference type="CDD" id="cd01638">
    <property type="entry name" value="CysQ"/>
    <property type="match status" value="1"/>
</dbReference>
<protein>
    <recommendedName>
        <fullName evidence="4">3'(2'),5'-bisphosphate nucleotidase CysQ</fullName>
        <ecNumber evidence="4">3.1.3.7</ecNumber>
    </recommendedName>
    <alternativeName>
        <fullName evidence="4">3'(2'),5-bisphosphonucleoside 3'(2')-phosphohydrolase</fullName>
    </alternativeName>
    <alternativeName>
        <fullName evidence="4">3'-phosphoadenosine 5'-phosphate phosphatase</fullName>
        <shortName evidence="4">PAP phosphatase</shortName>
    </alternativeName>
</protein>
<evidence type="ECO:0000313" key="6">
    <source>
        <dbReference type="EMBL" id="HIX85524.1"/>
    </source>
</evidence>
<dbReference type="Gene3D" id="3.30.540.10">
    <property type="entry name" value="Fructose-1,6-Bisphosphatase, subunit A, domain 1"/>
    <property type="match status" value="1"/>
</dbReference>
<feature type="binding site" evidence="5">
    <location>
        <position position="100"/>
    </location>
    <ligand>
        <name>Mg(2+)</name>
        <dbReference type="ChEBI" id="CHEBI:18420"/>
        <label>1</label>
        <note>catalytic</note>
    </ligand>
</feature>
<dbReference type="PROSITE" id="PS00629">
    <property type="entry name" value="IMP_1"/>
    <property type="match status" value="1"/>
</dbReference>
<comment type="cofactor">
    <cofactor evidence="4 5">
        <name>Mg(2+)</name>
        <dbReference type="ChEBI" id="CHEBI:18420"/>
    </cofactor>
</comment>
<keyword evidence="4" id="KW-1003">Cell membrane</keyword>
<dbReference type="PANTHER" id="PTHR43028:SF5">
    <property type="entry name" value="3'(2'),5'-BISPHOSPHATE NUCLEOTIDASE 1"/>
    <property type="match status" value="1"/>
</dbReference>
<keyword evidence="2 4" id="KW-0479">Metal-binding</keyword>
<dbReference type="SUPFAM" id="SSF56655">
    <property type="entry name" value="Carbohydrate phosphatase"/>
    <property type="match status" value="1"/>
</dbReference>
<keyword evidence="3 4" id="KW-0460">Magnesium</keyword>
<gene>
    <name evidence="4 6" type="primary">cysQ</name>
    <name evidence="6" type="ORF">H9848_02800</name>
</gene>
<dbReference type="GO" id="GO:0050427">
    <property type="term" value="P:3'-phosphoadenosine 5'-phosphosulfate metabolic process"/>
    <property type="evidence" value="ECO:0007669"/>
    <property type="project" value="TreeGrafter"/>
</dbReference>
<dbReference type="PANTHER" id="PTHR43028">
    <property type="entry name" value="3'(2'),5'-BISPHOSPHATE NUCLEOTIDASE 1"/>
    <property type="match status" value="1"/>
</dbReference>
<feature type="binding site" evidence="5">
    <location>
        <position position="120"/>
    </location>
    <ligand>
        <name>Mg(2+)</name>
        <dbReference type="ChEBI" id="CHEBI:18420"/>
        <label>1</label>
        <note>catalytic</note>
    </ligand>
</feature>
<dbReference type="GO" id="GO:0005886">
    <property type="term" value="C:plasma membrane"/>
    <property type="evidence" value="ECO:0007669"/>
    <property type="project" value="UniProtKB-SubCell"/>
</dbReference>
<feature type="binding site" evidence="4">
    <location>
        <position position="100"/>
    </location>
    <ligand>
        <name>Mg(2+)</name>
        <dbReference type="ChEBI" id="CHEBI:18420"/>
        <label>1</label>
    </ligand>
</feature>
<dbReference type="GO" id="GO:0000287">
    <property type="term" value="F:magnesium ion binding"/>
    <property type="evidence" value="ECO:0007669"/>
    <property type="project" value="UniProtKB-UniRule"/>
</dbReference>
<dbReference type="GO" id="GO:0008441">
    <property type="term" value="F:3'(2'),5'-bisphosphate nucleotidase activity"/>
    <property type="evidence" value="ECO:0007669"/>
    <property type="project" value="UniProtKB-UniRule"/>
</dbReference>
<reference evidence="6" key="1">
    <citation type="journal article" date="2021" name="PeerJ">
        <title>Extensive microbial diversity within the chicken gut microbiome revealed by metagenomics and culture.</title>
        <authorList>
            <person name="Gilroy R."/>
            <person name="Ravi A."/>
            <person name="Getino M."/>
            <person name="Pursley I."/>
            <person name="Horton D.L."/>
            <person name="Alikhan N.F."/>
            <person name="Baker D."/>
            <person name="Gharbi K."/>
            <person name="Hall N."/>
            <person name="Watson M."/>
            <person name="Adriaenssens E.M."/>
            <person name="Foster-Nyarko E."/>
            <person name="Jarju S."/>
            <person name="Secka A."/>
            <person name="Antonio M."/>
            <person name="Oren A."/>
            <person name="Chaudhuri R.R."/>
            <person name="La Ragione R."/>
            <person name="Hildebrand F."/>
            <person name="Pallen M.J."/>
        </authorList>
    </citation>
    <scope>NUCLEOTIDE SEQUENCE</scope>
    <source>
        <strain evidence="6">ChiHecec2B26-12326</strain>
    </source>
</reference>
<dbReference type="NCBIfam" id="TIGR01331">
    <property type="entry name" value="bisphos_cysQ"/>
    <property type="match status" value="1"/>
</dbReference>
<dbReference type="GO" id="GO:0000103">
    <property type="term" value="P:sulfate assimilation"/>
    <property type="evidence" value="ECO:0007669"/>
    <property type="project" value="TreeGrafter"/>
</dbReference>
<dbReference type="InterPro" id="IPR006240">
    <property type="entry name" value="CysQ"/>
</dbReference>
<evidence type="ECO:0000256" key="2">
    <source>
        <dbReference type="ARBA" id="ARBA00022723"/>
    </source>
</evidence>
<feature type="binding site" evidence="4">
    <location>
        <position position="261"/>
    </location>
    <ligand>
        <name>Mg(2+)</name>
        <dbReference type="ChEBI" id="CHEBI:18420"/>
        <label>2</label>
    </ligand>
</feature>
<evidence type="ECO:0000256" key="4">
    <source>
        <dbReference type="HAMAP-Rule" id="MF_02095"/>
    </source>
</evidence>
<keyword evidence="4" id="KW-0472">Membrane</keyword>
<name>A0A9D2BNP7_9BACT</name>
<dbReference type="EC" id="3.1.3.7" evidence="4"/>
<evidence type="ECO:0000256" key="5">
    <source>
        <dbReference type="PIRSR" id="PIRSR600760-2"/>
    </source>
</evidence>
<evidence type="ECO:0000313" key="7">
    <source>
        <dbReference type="Proteomes" id="UP000823847"/>
    </source>
</evidence>
<feature type="binding site" evidence="4">
    <location>
        <position position="123"/>
    </location>
    <ligand>
        <name>Mg(2+)</name>
        <dbReference type="ChEBI" id="CHEBI:18420"/>
        <label>2</label>
    </ligand>
</feature>
<feature type="binding site" evidence="4">
    <location>
        <begin position="122"/>
        <end position="125"/>
    </location>
    <ligand>
        <name>substrate</name>
    </ligand>
</feature>
<dbReference type="HAMAP" id="MF_02095">
    <property type="entry name" value="CysQ"/>
    <property type="match status" value="1"/>
</dbReference>
<feature type="binding site" evidence="5">
    <location>
        <position position="123"/>
    </location>
    <ligand>
        <name>Mg(2+)</name>
        <dbReference type="ChEBI" id="CHEBI:18420"/>
        <label>1</label>
        <note>catalytic</note>
    </ligand>
</feature>
<evidence type="ECO:0000256" key="3">
    <source>
        <dbReference type="ARBA" id="ARBA00022842"/>
    </source>
</evidence>
<feature type="binding site" evidence="4">
    <location>
        <position position="120"/>
    </location>
    <ligand>
        <name>Mg(2+)</name>
        <dbReference type="ChEBI" id="CHEBI:18420"/>
        <label>2</label>
    </ligand>
</feature>
<keyword evidence="4 6" id="KW-0378">Hydrolase</keyword>
<dbReference type="InterPro" id="IPR000760">
    <property type="entry name" value="Inositol_monophosphatase-like"/>
</dbReference>
<dbReference type="EMBL" id="DXEN01000015">
    <property type="protein sequence ID" value="HIX85524.1"/>
    <property type="molecule type" value="Genomic_DNA"/>
</dbReference>
<feature type="binding site" evidence="5">
    <location>
        <position position="122"/>
    </location>
    <ligand>
        <name>Mg(2+)</name>
        <dbReference type="ChEBI" id="CHEBI:18420"/>
        <label>1</label>
        <note>catalytic</note>
    </ligand>
</feature>